<keyword evidence="5" id="KW-0378">Hydrolase</keyword>
<keyword evidence="3" id="KW-0540">Nuclease</keyword>
<dbReference type="Pfam" id="PF17917">
    <property type="entry name" value="RT_RNaseH"/>
    <property type="match status" value="1"/>
</dbReference>
<accession>A0A978U994</accession>
<evidence type="ECO:0000313" key="10">
    <source>
        <dbReference type="Proteomes" id="UP000813462"/>
    </source>
</evidence>
<dbReference type="InterPro" id="IPR043502">
    <property type="entry name" value="DNA/RNA_pol_sf"/>
</dbReference>
<keyword evidence="4" id="KW-0255">Endonuclease</keyword>
<dbReference type="PANTHER" id="PTHR35046">
    <property type="entry name" value="ZINC KNUCKLE (CCHC-TYPE) FAMILY PROTEIN"/>
    <property type="match status" value="1"/>
</dbReference>
<dbReference type="Pfam" id="PF24626">
    <property type="entry name" value="SH3_Tf2-1"/>
    <property type="match status" value="1"/>
</dbReference>
<evidence type="ECO:0000256" key="6">
    <source>
        <dbReference type="ARBA" id="ARBA00022918"/>
    </source>
</evidence>
<dbReference type="AlphaFoldDB" id="A0A978U994"/>
<dbReference type="InterPro" id="IPR056924">
    <property type="entry name" value="SH3_Tf2-1"/>
</dbReference>
<evidence type="ECO:0000259" key="7">
    <source>
        <dbReference type="Pfam" id="PF17917"/>
    </source>
</evidence>
<dbReference type="GO" id="GO:0003964">
    <property type="term" value="F:RNA-directed DNA polymerase activity"/>
    <property type="evidence" value="ECO:0007669"/>
    <property type="project" value="UniProtKB-KW"/>
</dbReference>
<evidence type="ECO:0000256" key="4">
    <source>
        <dbReference type="ARBA" id="ARBA00022759"/>
    </source>
</evidence>
<dbReference type="SUPFAM" id="SSF56672">
    <property type="entry name" value="DNA/RNA polymerases"/>
    <property type="match status" value="1"/>
</dbReference>
<evidence type="ECO:0000256" key="3">
    <source>
        <dbReference type="ARBA" id="ARBA00022722"/>
    </source>
</evidence>
<evidence type="ECO:0000256" key="5">
    <source>
        <dbReference type="ARBA" id="ARBA00022801"/>
    </source>
</evidence>
<reference evidence="9" key="1">
    <citation type="journal article" date="2021" name="Front. Plant Sci.">
        <title>Chromosome-Scale Genome Assembly for Chinese Sour Jujube and Insights Into Its Genome Evolution and Domestication Signature.</title>
        <authorList>
            <person name="Shen L.-Y."/>
            <person name="Luo H."/>
            <person name="Wang X.-L."/>
            <person name="Wang X.-M."/>
            <person name="Qiu X.-J."/>
            <person name="Liu H."/>
            <person name="Zhou S.-S."/>
            <person name="Jia K.-H."/>
            <person name="Nie S."/>
            <person name="Bao Y.-T."/>
            <person name="Zhang R.-G."/>
            <person name="Yun Q.-Z."/>
            <person name="Chai Y.-H."/>
            <person name="Lu J.-Y."/>
            <person name="Li Y."/>
            <person name="Zhao S.-W."/>
            <person name="Mao J.-F."/>
            <person name="Jia S.-G."/>
            <person name="Mao Y.-M."/>
        </authorList>
    </citation>
    <scope>NUCLEOTIDE SEQUENCE</scope>
    <source>
        <strain evidence="9">AT0</strain>
        <tissue evidence="9">Leaf</tissue>
    </source>
</reference>
<sequence length="233" mass="27276">MWAKEFVDVFSEEIPNGLLPIQGIEHQINLYLELQFQIGLHIEVISGDKRITKTFEIECDALGVGIGVVLMQEGRPIAYFSEKLNEAALNYPTYDKEMYALHIKGQRKLNRRHAKWIEFIETFPYVIRYKKVRKMWSPMYYPEDWVWLHLRKERFPKQRKSKLMPRGDGPFQVLERINENAYKLNLPGEYNVSATFNVAGLSPFAASDDFYLRENPFQEGRMMISAGTSITDN</sequence>
<feature type="domain" description="Tf2-1-like SH3-like" evidence="8">
    <location>
        <begin position="144"/>
        <end position="204"/>
    </location>
</feature>
<organism evidence="9 10">
    <name type="scientific">Ziziphus jujuba var. spinosa</name>
    <dbReference type="NCBI Taxonomy" id="714518"/>
    <lineage>
        <taxon>Eukaryota</taxon>
        <taxon>Viridiplantae</taxon>
        <taxon>Streptophyta</taxon>
        <taxon>Embryophyta</taxon>
        <taxon>Tracheophyta</taxon>
        <taxon>Spermatophyta</taxon>
        <taxon>Magnoliopsida</taxon>
        <taxon>eudicotyledons</taxon>
        <taxon>Gunneridae</taxon>
        <taxon>Pentapetalae</taxon>
        <taxon>rosids</taxon>
        <taxon>fabids</taxon>
        <taxon>Rosales</taxon>
        <taxon>Rhamnaceae</taxon>
        <taxon>Paliureae</taxon>
        <taxon>Ziziphus</taxon>
    </lineage>
</organism>
<keyword evidence="1" id="KW-0808">Transferase</keyword>
<comment type="caution">
    <text evidence="9">The sequence shown here is derived from an EMBL/GenBank/DDBJ whole genome shotgun (WGS) entry which is preliminary data.</text>
</comment>
<feature type="domain" description="Reverse transcriptase RNase H-like" evidence="7">
    <location>
        <begin position="52"/>
        <end position="101"/>
    </location>
</feature>
<keyword evidence="6" id="KW-0695">RNA-directed DNA polymerase</keyword>
<keyword evidence="2" id="KW-0548">Nucleotidyltransferase</keyword>
<dbReference type="EMBL" id="JAEACU010000219">
    <property type="protein sequence ID" value="KAH7511103.1"/>
    <property type="molecule type" value="Genomic_DNA"/>
</dbReference>
<dbReference type="PANTHER" id="PTHR35046:SF9">
    <property type="entry name" value="RNA-DIRECTED DNA POLYMERASE"/>
    <property type="match status" value="1"/>
</dbReference>
<dbReference type="InterPro" id="IPR041373">
    <property type="entry name" value="RT_RNaseH"/>
</dbReference>
<evidence type="ECO:0000256" key="2">
    <source>
        <dbReference type="ARBA" id="ARBA00022695"/>
    </source>
</evidence>
<dbReference type="GO" id="GO:0004519">
    <property type="term" value="F:endonuclease activity"/>
    <property type="evidence" value="ECO:0007669"/>
    <property type="project" value="UniProtKB-KW"/>
</dbReference>
<evidence type="ECO:0000256" key="1">
    <source>
        <dbReference type="ARBA" id="ARBA00022679"/>
    </source>
</evidence>
<protein>
    <submittedName>
        <fullName evidence="9">Uncharacterized protein</fullName>
    </submittedName>
</protein>
<dbReference type="GO" id="GO:0016787">
    <property type="term" value="F:hydrolase activity"/>
    <property type="evidence" value="ECO:0007669"/>
    <property type="project" value="UniProtKB-KW"/>
</dbReference>
<name>A0A978U994_ZIZJJ</name>
<evidence type="ECO:0000259" key="8">
    <source>
        <dbReference type="Pfam" id="PF24626"/>
    </source>
</evidence>
<dbReference type="Proteomes" id="UP000813462">
    <property type="component" value="Unassembled WGS sequence"/>
</dbReference>
<gene>
    <name evidence="9" type="ORF">FEM48_ZijujUnG0048700</name>
</gene>
<evidence type="ECO:0000313" key="9">
    <source>
        <dbReference type="EMBL" id="KAH7511103.1"/>
    </source>
</evidence>
<proteinExistence type="predicted"/>